<name>A0A9P0J5V6_APHGO</name>
<accession>A0A9P0J5V6</accession>
<reference evidence="1" key="2">
    <citation type="submission" date="2022-10" db="EMBL/GenBank/DDBJ databases">
        <authorList>
            <consortium name="ENA_rothamsted_submissions"/>
            <consortium name="culmorum"/>
            <person name="King R."/>
        </authorList>
    </citation>
    <scope>NUCLEOTIDE SEQUENCE</scope>
</reference>
<organism evidence="1 2">
    <name type="scientific">Aphis gossypii</name>
    <name type="common">Cotton aphid</name>
    <dbReference type="NCBI Taxonomy" id="80765"/>
    <lineage>
        <taxon>Eukaryota</taxon>
        <taxon>Metazoa</taxon>
        <taxon>Ecdysozoa</taxon>
        <taxon>Arthropoda</taxon>
        <taxon>Hexapoda</taxon>
        <taxon>Insecta</taxon>
        <taxon>Pterygota</taxon>
        <taxon>Neoptera</taxon>
        <taxon>Paraneoptera</taxon>
        <taxon>Hemiptera</taxon>
        <taxon>Sternorrhyncha</taxon>
        <taxon>Aphidomorpha</taxon>
        <taxon>Aphidoidea</taxon>
        <taxon>Aphididae</taxon>
        <taxon>Aphidini</taxon>
        <taxon>Aphis</taxon>
        <taxon>Aphis</taxon>
    </lineage>
</organism>
<protein>
    <submittedName>
        <fullName evidence="1">Uncharacterized protein</fullName>
    </submittedName>
</protein>
<proteinExistence type="predicted"/>
<evidence type="ECO:0000313" key="2">
    <source>
        <dbReference type="Proteomes" id="UP001154329"/>
    </source>
</evidence>
<gene>
    <name evidence="1" type="ORF">APHIGO_LOCUS7799</name>
</gene>
<keyword evidence="2" id="KW-1185">Reference proteome</keyword>
<evidence type="ECO:0000313" key="1">
    <source>
        <dbReference type="EMBL" id="CAH1730996.1"/>
    </source>
</evidence>
<sequence>MFIIPNKQSIVITSVTMRILYYKNNSDFTADVAVFALTCDPPDLSVVFDTIFRRSCPHLATAAPVSRLLRRFPRFCLFKKPEPARGTDYIEICGGGKTNRLAQIGRPTRSLLLYVSREYKRPVLFSHP</sequence>
<dbReference type="EMBL" id="OU899036">
    <property type="protein sequence ID" value="CAH1730996.1"/>
    <property type="molecule type" value="Genomic_DNA"/>
</dbReference>
<reference evidence="1" key="1">
    <citation type="submission" date="2022-02" db="EMBL/GenBank/DDBJ databases">
        <authorList>
            <person name="King R."/>
        </authorList>
    </citation>
    <scope>NUCLEOTIDE SEQUENCE</scope>
</reference>
<dbReference type="AlphaFoldDB" id="A0A9P0J5V6"/>
<dbReference type="Proteomes" id="UP001154329">
    <property type="component" value="Chromosome 3"/>
</dbReference>